<protein>
    <submittedName>
        <fullName evidence="1">Uncharacterized protein</fullName>
    </submittedName>
</protein>
<name>A0A3M7Q934_BRAPC</name>
<organism evidence="1 2">
    <name type="scientific">Brachionus plicatilis</name>
    <name type="common">Marine rotifer</name>
    <name type="synonym">Brachionus muelleri</name>
    <dbReference type="NCBI Taxonomy" id="10195"/>
    <lineage>
        <taxon>Eukaryota</taxon>
        <taxon>Metazoa</taxon>
        <taxon>Spiralia</taxon>
        <taxon>Gnathifera</taxon>
        <taxon>Rotifera</taxon>
        <taxon>Eurotatoria</taxon>
        <taxon>Monogononta</taxon>
        <taxon>Pseudotrocha</taxon>
        <taxon>Ploima</taxon>
        <taxon>Brachionidae</taxon>
        <taxon>Brachionus</taxon>
    </lineage>
</organism>
<evidence type="ECO:0000313" key="1">
    <source>
        <dbReference type="EMBL" id="RNA07674.1"/>
    </source>
</evidence>
<comment type="caution">
    <text evidence="1">The sequence shown here is derived from an EMBL/GenBank/DDBJ whole genome shotgun (WGS) entry which is preliminary data.</text>
</comment>
<dbReference type="EMBL" id="REGN01006967">
    <property type="protein sequence ID" value="RNA07674.1"/>
    <property type="molecule type" value="Genomic_DNA"/>
</dbReference>
<dbReference type="AlphaFoldDB" id="A0A3M7Q934"/>
<accession>A0A3M7Q934</accession>
<sequence length="60" mass="6899">MIKLNKIKLNIKLKNKRYIQLHNGVGYSKYLDSKPALYSSTRLATNEIELLSPAPTYNEC</sequence>
<gene>
    <name evidence="1" type="ORF">BpHYR1_013913</name>
</gene>
<reference evidence="1 2" key="1">
    <citation type="journal article" date="2018" name="Sci. Rep.">
        <title>Genomic signatures of local adaptation to the degree of environmental predictability in rotifers.</title>
        <authorList>
            <person name="Franch-Gras L."/>
            <person name="Hahn C."/>
            <person name="Garcia-Roger E.M."/>
            <person name="Carmona M.J."/>
            <person name="Serra M."/>
            <person name="Gomez A."/>
        </authorList>
    </citation>
    <scope>NUCLEOTIDE SEQUENCE [LARGE SCALE GENOMIC DNA]</scope>
    <source>
        <strain evidence="1">HYR1</strain>
    </source>
</reference>
<proteinExistence type="predicted"/>
<dbReference type="Proteomes" id="UP000276133">
    <property type="component" value="Unassembled WGS sequence"/>
</dbReference>
<keyword evidence="2" id="KW-1185">Reference proteome</keyword>
<evidence type="ECO:0000313" key="2">
    <source>
        <dbReference type="Proteomes" id="UP000276133"/>
    </source>
</evidence>